<feature type="transmembrane region" description="Helical" evidence="1">
    <location>
        <begin position="155"/>
        <end position="173"/>
    </location>
</feature>
<feature type="transmembrane region" description="Helical" evidence="1">
    <location>
        <begin position="30"/>
        <end position="48"/>
    </location>
</feature>
<keyword evidence="1" id="KW-1133">Transmembrane helix</keyword>
<dbReference type="EMBL" id="LAZR01000790">
    <property type="protein sequence ID" value="KKN57770.1"/>
    <property type="molecule type" value="Genomic_DNA"/>
</dbReference>
<comment type="caution">
    <text evidence="2">The sequence shown here is derived from an EMBL/GenBank/DDBJ whole genome shotgun (WGS) entry which is preliminary data.</text>
</comment>
<organism evidence="2">
    <name type="scientific">marine sediment metagenome</name>
    <dbReference type="NCBI Taxonomy" id="412755"/>
    <lineage>
        <taxon>unclassified sequences</taxon>
        <taxon>metagenomes</taxon>
        <taxon>ecological metagenomes</taxon>
    </lineage>
</organism>
<reference evidence="2" key="1">
    <citation type="journal article" date="2015" name="Nature">
        <title>Complex archaea that bridge the gap between prokaryotes and eukaryotes.</title>
        <authorList>
            <person name="Spang A."/>
            <person name="Saw J.H."/>
            <person name="Jorgensen S.L."/>
            <person name="Zaremba-Niedzwiedzka K."/>
            <person name="Martijn J."/>
            <person name="Lind A.E."/>
            <person name="van Eijk R."/>
            <person name="Schleper C."/>
            <person name="Guy L."/>
            <person name="Ettema T.J."/>
        </authorList>
    </citation>
    <scope>NUCLEOTIDE SEQUENCE</scope>
</reference>
<evidence type="ECO:0000256" key="1">
    <source>
        <dbReference type="SAM" id="Phobius"/>
    </source>
</evidence>
<protein>
    <submittedName>
        <fullName evidence="2">Uncharacterized protein</fullName>
    </submittedName>
</protein>
<feature type="transmembrane region" description="Helical" evidence="1">
    <location>
        <begin position="54"/>
        <end position="79"/>
    </location>
</feature>
<keyword evidence="1" id="KW-0472">Membrane</keyword>
<feature type="transmembrane region" description="Helical" evidence="1">
    <location>
        <begin position="100"/>
        <end position="116"/>
    </location>
</feature>
<accession>A0A0F9RMM3</accession>
<proteinExistence type="predicted"/>
<keyword evidence="1" id="KW-0812">Transmembrane</keyword>
<name>A0A0F9RMM3_9ZZZZ</name>
<feature type="transmembrane region" description="Helical" evidence="1">
    <location>
        <begin position="193"/>
        <end position="210"/>
    </location>
</feature>
<evidence type="ECO:0000313" key="2">
    <source>
        <dbReference type="EMBL" id="KKN57770.1"/>
    </source>
</evidence>
<sequence length="215" mass="24871">MINIIFSVVIALKVIDKLYISKKFTKEKNFHLYNDLFSWEMFFFFIGAENVIKILSIFLSANTGILNLLLRFRILILFFPFWNKIIHLEKVMNKITYERHYFAGLIPMVFILLLGFTGLPYFILILVFLVFSLIPFMLLVIFLKNSNSTRKKISEIIIGSIFIGLGCIIRPEILINSPDLTGSMNLLVDFTNIIAPVSLILGTSLIFDSFRKELK</sequence>
<dbReference type="AlphaFoldDB" id="A0A0F9RMM3"/>
<feature type="transmembrane region" description="Helical" evidence="1">
    <location>
        <begin position="122"/>
        <end position="143"/>
    </location>
</feature>
<gene>
    <name evidence="2" type="ORF">LCGC14_0558970</name>
</gene>